<feature type="domain" description="Aminotransferase-like plant mobile" evidence="1">
    <location>
        <begin position="25"/>
        <end position="264"/>
    </location>
</feature>
<organism evidence="2 3">
    <name type="scientific">Arachis duranensis</name>
    <name type="common">Wild peanut</name>
    <dbReference type="NCBI Taxonomy" id="130453"/>
    <lineage>
        <taxon>Eukaryota</taxon>
        <taxon>Viridiplantae</taxon>
        <taxon>Streptophyta</taxon>
        <taxon>Embryophyta</taxon>
        <taxon>Tracheophyta</taxon>
        <taxon>Spermatophyta</taxon>
        <taxon>Magnoliopsida</taxon>
        <taxon>eudicotyledons</taxon>
        <taxon>Gunneridae</taxon>
        <taxon>Pentapetalae</taxon>
        <taxon>rosids</taxon>
        <taxon>fabids</taxon>
        <taxon>Fabales</taxon>
        <taxon>Fabaceae</taxon>
        <taxon>Papilionoideae</taxon>
        <taxon>50 kb inversion clade</taxon>
        <taxon>dalbergioids sensu lato</taxon>
        <taxon>Dalbergieae</taxon>
        <taxon>Pterocarpus clade</taxon>
        <taxon>Arachis</taxon>
    </lineage>
</organism>
<dbReference type="Pfam" id="PF10536">
    <property type="entry name" value="PMD"/>
    <property type="match status" value="1"/>
</dbReference>
<accession>A0A6P4DPT9</accession>
<dbReference type="PANTHER" id="PTHR46033">
    <property type="entry name" value="PROTEIN MAIN-LIKE 2"/>
    <property type="match status" value="1"/>
</dbReference>
<evidence type="ECO:0000259" key="1">
    <source>
        <dbReference type="Pfam" id="PF10536"/>
    </source>
</evidence>
<evidence type="ECO:0000313" key="3">
    <source>
        <dbReference type="RefSeq" id="XP_015970330.1"/>
    </source>
</evidence>
<name>A0A6P4DPT9_ARADU</name>
<gene>
    <name evidence="3" type="primary">LOC107493791</name>
</gene>
<sequence length="276" mass="31782">MLICDHFLPSDLYSPIVETHLRETGYYHVSHIGIVQCQSAMINALIERWRPETHTFHFLVGECSVSLEDVAMILGLLTNEIPVTGPTMSSFETLEAECLHHFGVAPRKMDCRGSFIKLTWIIGLKDRTVLVDDIQIQRYVKCHIMLLFGAILFGDKSGVAVHWKFLPLLYNFVGIIQFSWGSACLAHLNRSLCRATCVDYKEMDGPLTLLLTWAWICLPFLAPILCNPRLFPIANKWRNWERENYACRYHTFAHYRRLLDDMQEGHAYGIDHIEPA</sequence>
<protein>
    <submittedName>
        <fullName evidence="3">Protein MAIN-LIKE 2-like</fullName>
    </submittedName>
</protein>
<reference evidence="3" key="2">
    <citation type="submission" date="2025-08" db="UniProtKB">
        <authorList>
            <consortium name="RefSeq"/>
        </authorList>
    </citation>
    <scope>IDENTIFICATION</scope>
    <source>
        <tissue evidence="3">Whole plant</tissue>
    </source>
</reference>
<dbReference type="GeneID" id="107493791"/>
<dbReference type="RefSeq" id="XP_015970330.1">
    <property type="nucleotide sequence ID" value="XM_016114844.1"/>
</dbReference>
<proteinExistence type="predicted"/>
<dbReference type="PANTHER" id="PTHR46033:SF8">
    <property type="entry name" value="PROTEIN MAINTENANCE OF MERISTEMS-LIKE"/>
    <property type="match status" value="1"/>
</dbReference>
<evidence type="ECO:0000313" key="2">
    <source>
        <dbReference type="Proteomes" id="UP000515211"/>
    </source>
</evidence>
<dbReference type="InterPro" id="IPR044824">
    <property type="entry name" value="MAIN-like"/>
</dbReference>
<dbReference type="Proteomes" id="UP000515211">
    <property type="component" value="Chromosome 1"/>
</dbReference>
<dbReference type="KEGG" id="adu:107493791"/>
<dbReference type="GO" id="GO:0010073">
    <property type="term" value="P:meristem maintenance"/>
    <property type="evidence" value="ECO:0007669"/>
    <property type="project" value="InterPro"/>
</dbReference>
<dbReference type="AlphaFoldDB" id="A0A6P4DPT9"/>
<dbReference type="InterPro" id="IPR019557">
    <property type="entry name" value="AminoTfrase-like_pln_mobile"/>
</dbReference>
<keyword evidence="2" id="KW-1185">Reference proteome</keyword>
<reference evidence="2" key="1">
    <citation type="journal article" date="2016" name="Nat. Genet.">
        <title>The genome sequences of Arachis duranensis and Arachis ipaensis, the diploid ancestors of cultivated peanut.</title>
        <authorList>
            <person name="Bertioli D.J."/>
            <person name="Cannon S.B."/>
            <person name="Froenicke L."/>
            <person name="Huang G."/>
            <person name="Farmer A.D."/>
            <person name="Cannon E.K."/>
            <person name="Liu X."/>
            <person name="Gao D."/>
            <person name="Clevenger J."/>
            <person name="Dash S."/>
            <person name="Ren L."/>
            <person name="Moretzsohn M.C."/>
            <person name="Shirasawa K."/>
            <person name="Huang W."/>
            <person name="Vidigal B."/>
            <person name="Abernathy B."/>
            <person name="Chu Y."/>
            <person name="Niederhuth C.E."/>
            <person name="Umale P."/>
            <person name="Araujo A.C."/>
            <person name="Kozik A."/>
            <person name="Kim K.D."/>
            <person name="Burow M.D."/>
            <person name="Varshney R.K."/>
            <person name="Wang X."/>
            <person name="Zhang X."/>
            <person name="Barkley N."/>
            <person name="Guimaraes P.M."/>
            <person name="Isobe S."/>
            <person name="Guo B."/>
            <person name="Liao B."/>
            <person name="Stalker H.T."/>
            <person name="Schmitz R.J."/>
            <person name="Scheffler B.E."/>
            <person name="Leal-Bertioli S.C."/>
            <person name="Xun X."/>
            <person name="Jackson S.A."/>
            <person name="Michelmore R."/>
            <person name="Ozias-Akins P."/>
        </authorList>
    </citation>
    <scope>NUCLEOTIDE SEQUENCE [LARGE SCALE GENOMIC DNA]</scope>
    <source>
        <strain evidence="2">cv. V14167</strain>
    </source>
</reference>